<dbReference type="PANTHER" id="PTHR12346">
    <property type="entry name" value="SIN3B-RELATED"/>
    <property type="match status" value="1"/>
</dbReference>
<feature type="region of interest" description="Disordered" evidence="6">
    <location>
        <begin position="369"/>
        <end position="406"/>
    </location>
</feature>
<dbReference type="Pfam" id="PF16879">
    <property type="entry name" value="Sin3a_C"/>
    <property type="match status" value="1"/>
</dbReference>
<feature type="compositionally biased region" description="Basic residues" evidence="6">
    <location>
        <begin position="1320"/>
        <end position="1329"/>
    </location>
</feature>
<dbReference type="GO" id="GO:0000118">
    <property type="term" value="C:histone deacetylase complex"/>
    <property type="evidence" value="ECO:0007669"/>
    <property type="project" value="TreeGrafter"/>
</dbReference>
<feature type="region of interest" description="Disordered" evidence="6">
    <location>
        <begin position="901"/>
        <end position="920"/>
    </location>
</feature>
<evidence type="ECO:0000256" key="4">
    <source>
        <dbReference type="ARBA" id="ARBA00023242"/>
    </source>
</evidence>
<proteinExistence type="predicted"/>
<feature type="compositionally biased region" description="Polar residues" evidence="6">
    <location>
        <begin position="949"/>
        <end position="970"/>
    </location>
</feature>
<name>A0A2G9HKJ1_9LAMI</name>
<feature type="compositionally biased region" description="Polar residues" evidence="6">
    <location>
        <begin position="901"/>
        <end position="919"/>
    </location>
</feature>
<keyword evidence="4 5" id="KW-0539">Nucleus</keyword>
<keyword evidence="2" id="KW-0678">Repressor</keyword>
<feature type="region of interest" description="Disordered" evidence="6">
    <location>
        <begin position="817"/>
        <end position="836"/>
    </location>
</feature>
<feature type="compositionally biased region" description="Polar residues" evidence="6">
    <location>
        <begin position="27"/>
        <end position="38"/>
    </location>
</feature>
<dbReference type="GO" id="GO:0000122">
    <property type="term" value="P:negative regulation of transcription by RNA polymerase II"/>
    <property type="evidence" value="ECO:0007669"/>
    <property type="project" value="TreeGrafter"/>
</dbReference>
<feature type="compositionally biased region" description="Basic and acidic residues" evidence="6">
    <location>
        <begin position="374"/>
        <end position="403"/>
    </location>
</feature>
<evidence type="ECO:0000256" key="5">
    <source>
        <dbReference type="PROSITE-ProRule" id="PRU00810"/>
    </source>
</evidence>
<dbReference type="STRING" id="429701.A0A2G9HKJ1"/>
<dbReference type="Proteomes" id="UP000231279">
    <property type="component" value="Unassembled WGS sequence"/>
</dbReference>
<dbReference type="InterPro" id="IPR039774">
    <property type="entry name" value="Sin3-like"/>
</dbReference>
<protein>
    <submittedName>
        <fullName evidence="8">Histone deacetylase complex, SIN3 component</fullName>
    </submittedName>
</protein>
<dbReference type="GO" id="GO:0000785">
    <property type="term" value="C:chromatin"/>
    <property type="evidence" value="ECO:0007669"/>
    <property type="project" value="TreeGrafter"/>
</dbReference>
<dbReference type="EMBL" id="NKXS01001543">
    <property type="protein sequence ID" value="PIN18039.1"/>
    <property type="molecule type" value="Genomic_DNA"/>
</dbReference>
<feature type="domain" description="Histone deacetylase interacting" evidence="7">
    <location>
        <begin position="437"/>
        <end position="537"/>
    </location>
</feature>
<keyword evidence="9" id="KW-1185">Reference proteome</keyword>
<evidence type="ECO:0000256" key="3">
    <source>
        <dbReference type="ARBA" id="ARBA00022737"/>
    </source>
</evidence>
<evidence type="ECO:0000313" key="9">
    <source>
        <dbReference type="Proteomes" id="UP000231279"/>
    </source>
</evidence>
<feature type="region of interest" description="Disordered" evidence="6">
    <location>
        <begin position="19"/>
        <end position="38"/>
    </location>
</feature>
<feature type="compositionally biased region" description="Polar residues" evidence="6">
    <location>
        <begin position="1301"/>
        <end position="1319"/>
    </location>
</feature>
<evidence type="ECO:0000256" key="1">
    <source>
        <dbReference type="ARBA" id="ARBA00004123"/>
    </source>
</evidence>
<feature type="compositionally biased region" description="Basic and acidic residues" evidence="6">
    <location>
        <begin position="747"/>
        <end position="756"/>
    </location>
</feature>
<dbReference type="Pfam" id="PF08295">
    <property type="entry name" value="Sin3_corepress"/>
    <property type="match status" value="1"/>
</dbReference>
<dbReference type="SMART" id="SM00761">
    <property type="entry name" value="HDAC_interact"/>
    <property type="match status" value="1"/>
</dbReference>
<dbReference type="InterPro" id="IPR003822">
    <property type="entry name" value="PAH"/>
</dbReference>
<dbReference type="Pfam" id="PF02671">
    <property type="entry name" value="PAH"/>
    <property type="match status" value="2"/>
</dbReference>
<comment type="subcellular location">
    <subcellularLocation>
        <location evidence="1 5">Nucleus</location>
    </subcellularLocation>
</comment>
<dbReference type="PROSITE" id="PS51477">
    <property type="entry name" value="PAH"/>
    <property type="match status" value="2"/>
</dbReference>
<dbReference type="FunFam" id="1.20.1160.11:FF:000003">
    <property type="entry name" value="Paired amphipathic helix SIN3-like protein"/>
    <property type="match status" value="1"/>
</dbReference>
<gene>
    <name evidence="8" type="ORF">CDL12_09295</name>
</gene>
<dbReference type="PANTHER" id="PTHR12346:SF0">
    <property type="entry name" value="SIN3A, ISOFORM G"/>
    <property type="match status" value="1"/>
</dbReference>
<feature type="compositionally biased region" description="Basic and acidic residues" evidence="6">
    <location>
        <begin position="986"/>
        <end position="995"/>
    </location>
</feature>
<evidence type="ECO:0000256" key="6">
    <source>
        <dbReference type="SAM" id="MobiDB-lite"/>
    </source>
</evidence>
<evidence type="ECO:0000259" key="7">
    <source>
        <dbReference type="SMART" id="SM00761"/>
    </source>
</evidence>
<comment type="caution">
    <text evidence="8">The sequence shown here is derived from an EMBL/GenBank/DDBJ whole genome shotgun (WGS) entry which is preliminary data.</text>
</comment>
<accession>A0A2G9HKJ1</accession>
<reference evidence="9" key="1">
    <citation type="journal article" date="2018" name="Gigascience">
        <title>Genome assembly of the Pink Ipe (Handroanthus impetiginosus, Bignoniaceae), a highly valued, ecologically keystone Neotropical timber forest tree.</title>
        <authorList>
            <person name="Silva-Junior O.B."/>
            <person name="Grattapaglia D."/>
            <person name="Novaes E."/>
            <person name="Collevatti R.G."/>
        </authorList>
    </citation>
    <scope>NUCLEOTIDE SEQUENCE [LARGE SCALE GENOMIC DNA]</scope>
    <source>
        <strain evidence="9">cv. UFG-1</strain>
    </source>
</reference>
<dbReference type="Gene3D" id="1.20.1160.11">
    <property type="entry name" value="Paired amphipathic helix"/>
    <property type="match status" value="3"/>
</dbReference>
<feature type="region of interest" description="Disordered" evidence="6">
    <location>
        <begin position="944"/>
        <end position="1008"/>
    </location>
</feature>
<organism evidence="8 9">
    <name type="scientific">Handroanthus impetiginosus</name>
    <dbReference type="NCBI Taxonomy" id="429701"/>
    <lineage>
        <taxon>Eukaryota</taxon>
        <taxon>Viridiplantae</taxon>
        <taxon>Streptophyta</taxon>
        <taxon>Embryophyta</taxon>
        <taxon>Tracheophyta</taxon>
        <taxon>Spermatophyta</taxon>
        <taxon>Magnoliopsida</taxon>
        <taxon>eudicotyledons</taxon>
        <taxon>Gunneridae</taxon>
        <taxon>Pentapetalae</taxon>
        <taxon>asterids</taxon>
        <taxon>lamiids</taxon>
        <taxon>Lamiales</taxon>
        <taxon>Bignoniaceae</taxon>
        <taxon>Crescentiina</taxon>
        <taxon>Tabebuia alliance</taxon>
        <taxon>Handroanthus</taxon>
    </lineage>
</organism>
<evidence type="ECO:0000313" key="8">
    <source>
        <dbReference type="EMBL" id="PIN18039.1"/>
    </source>
</evidence>
<feature type="region of interest" description="Disordered" evidence="6">
    <location>
        <begin position="713"/>
        <end position="756"/>
    </location>
</feature>
<dbReference type="SUPFAM" id="SSF47762">
    <property type="entry name" value="PAH2 domain"/>
    <property type="match status" value="2"/>
</dbReference>
<evidence type="ECO:0000256" key="2">
    <source>
        <dbReference type="ARBA" id="ARBA00022491"/>
    </source>
</evidence>
<dbReference type="InterPro" id="IPR031693">
    <property type="entry name" value="Sin3_C"/>
</dbReference>
<keyword evidence="3" id="KW-0677">Repeat</keyword>
<sequence length="1329" mass="149879">MKRPEDDVFVSPQLKRPAISPRLEPSRQAQMSTASSAQRLTTTDALSYLKTVKENFQDNKDKYNEFLDVMKDFKAQRIDTSGVILRVKELFKGNRDLILGFNAFLPKGYEITLPPEDEPFLRKKPVEFEEAMSFVNKIKTRFQGDDHVYKAFLDILNLYKKDSKPITEVYQEVSVLFQDHADLLVEFTHFLPDTTGAASAQYLQPGRKHILQGEDKGSPMTIARPILFEKKPAVCDQYISRPDSEQLNHVEGEKEKRGDSETIELEGDDILDHKRKSARRSDFLTDQFPQGMQDLGSAFLGKVKEQLQDPESNQKIEDCVRSYKSKFVTAAQFRMLVASLIGTHSGLMEACEDFITCIEKNGSLQNNKQVSRSLKVDGDGERHDREDGDKKKDHDNRDRHERGLTYNTKDVLGQKMSSYATREKFLAKPIQELDLSNCESCTPSYRLLPENYPMPSASRRTRIGAEVLNDNWVSVTSGSEDYSFKHMRKNQYEESLFRCEDDRFELDMLLESVNATAKRVEELLDNMNATNKTESSFYIEDHLTALNLRCIERLYGEHGLDVTEVLRKNAPLALPVILTRLKQKQEEWARCRADFNKVWAEIYAKNYHKSLDHRSFYFKQQDTKNLSAKALLAEIKEMSEKNQNEDEMVLSIGAGYKQPIRPHMGFEYPDPDIQEDLHQLMKYSCGEVCTPEQCDKVMKIWTTFLEAVLGVPSLPPSAEDKEDAAKAKNHVSKNMDNAGEENAGPVNEDKPSDMSKNRDDYMLIEHSCPSRMQMAHDVCGVNNNGSPRADNIASQSDILCNARKRAGFLEEDTLSTVREKSNNEENASSAKKGPDCASADCVKEAMPSQESQDGVIAKLTSFSIGTMAEEVKAQKCPKEAKACTKSGCEESELSPNQNLEAYNSAATGNPGNKADQTPNCDPCIRGEENCIGEAGETDAIAEDEVEESAQGSFDTENASENGDISASESANGEERSPEEPDDDGEHYENDTKAGSEGEADGMADVHDTEGTMPFSDRSLHTVKPLMMVVPPALHGKEKNSEIFYGNDSFYLLFRLHQMLYERMRSAKLHASSPENKWRVLNNAGPTDSYDRFKDALHSLLNGSSDNAKFEDECRAIIGAQSYVLFTLDKLIHKLVKQLQTIATDEMDNKLLQLYAYERSRNPETFSDAVYHVNARFLLPEDNLYRIECLPSPRRLTIQLMKNEHDKPEPAAVSMDPNFAAYLGDELLSVVPERKEESAVFLMRNKRKFLRGDELADTCKAMEGLIIHNGVEIKVHSKTLKAAYVLDTEDFLYRKGKRKKTSGSQSGASGEATNGTSNGCSRKRPKFLFS</sequence>
<dbReference type="InterPro" id="IPR036600">
    <property type="entry name" value="PAH_sf"/>
</dbReference>
<dbReference type="GO" id="GO:0003714">
    <property type="term" value="F:transcription corepressor activity"/>
    <property type="evidence" value="ECO:0007669"/>
    <property type="project" value="InterPro"/>
</dbReference>
<dbReference type="OrthoDB" id="10265969at2759"/>
<feature type="region of interest" description="Disordered" evidence="6">
    <location>
        <begin position="1295"/>
        <end position="1329"/>
    </location>
</feature>
<dbReference type="InterPro" id="IPR013194">
    <property type="entry name" value="HDAC_interact_dom"/>
</dbReference>
<dbReference type="FunFam" id="1.20.1160.11:FF:000001">
    <property type="entry name" value="Paired amphipathic helix protein Sin3"/>
    <property type="match status" value="1"/>
</dbReference>